<feature type="transmembrane region" description="Helical" evidence="1">
    <location>
        <begin position="126"/>
        <end position="146"/>
    </location>
</feature>
<feature type="transmembrane region" description="Helical" evidence="1">
    <location>
        <begin position="95"/>
        <end position="114"/>
    </location>
</feature>
<dbReference type="AlphaFoldDB" id="A0AAD1CIA4"/>
<evidence type="ECO:0000313" key="2">
    <source>
        <dbReference type="EMBL" id="BAX54883.1"/>
    </source>
</evidence>
<feature type="transmembrane region" description="Helical" evidence="1">
    <location>
        <begin position="59"/>
        <end position="80"/>
    </location>
</feature>
<feature type="transmembrane region" description="Helical" evidence="1">
    <location>
        <begin position="300"/>
        <end position="317"/>
    </location>
</feature>
<name>A0AAD1CIA4_PHODP</name>
<accession>A0AAD1CIA4</accession>
<proteinExistence type="predicted"/>
<feature type="transmembrane region" description="Helical" evidence="1">
    <location>
        <begin position="166"/>
        <end position="193"/>
    </location>
</feature>
<keyword evidence="1" id="KW-0812">Transmembrane</keyword>
<dbReference type="EMBL" id="AP018046">
    <property type="protein sequence ID" value="BAX54883.1"/>
    <property type="molecule type" value="Genomic_DNA"/>
</dbReference>
<organism evidence="2 3">
    <name type="scientific">Photobacterium damsela subsp. piscicida</name>
    <name type="common">Pasteurella piscicida</name>
    <dbReference type="NCBI Taxonomy" id="38294"/>
    <lineage>
        <taxon>Bacteria</taxon>
        <taxon>Pseudomonadati</taxon>
        <taxon>Pseudomonadota</taxon>
        <taxon>Gammaproteobacteria</taxon>
        <taxon>Vibrionales</taxon>
        <taxon>Vibrionaceae</taxon>
        <taxon>Photobacterium</taxon>
    </lineage>
</organism>
<feature type="transmembrane region" description="Helical" evidence="1">
    <location>
        <begin position="205"/>
        <end position="228"/>
    </location>
</feature>
<feature type="transmembrane region" description="Helical" evidence="1">
    <location>
        <begin position="240"/>
        <end position="261"/>
    </location>
</feature>
<evidence type="ECO:0000256" key="1">
    <source>
        <dbReference type="SAM" id="Phobius"/>
    </source>
</evidence>
<feature type="transmembrane region" description="Helical" evidence="1">
    <location>
        <begin position="329"/>
        <end position="351"/>
    </location>
</feature>
<sequence length="353" mass="40542">MSMPPVFSKATVTMKITKRQAQFLDQTLSHWHEKGFIDDEHAKQLAVSYEIIGFDWKLLAVYSFGIAISCFVISVGVLVADDYLMSLIAKIIDTPANILALLSALIATMFYGFGIRRRRLNPSKNISNEAIFFFGVLMTAVSFGFLHETSTFNQWSDTWFILAPTLIYGLLGLQLRSILIWLFFLIGAGLWFLLQTDLWSNSEHYFLGTNIPLRFVFFGAVILAFGHWQKGRQPYLQDSTLFMGLLYSSLALWLLSIFGNYSEINLWQKIPQIELIQWAAISIIGSLGAIYFGIKHNQVLYRSFGITFLLINLYTRFFEYFWDSMHKTIFFALLAISFWALGSKAELYPYINK</sequence>
<evidence type="ECO:0008006" key="4">
    <source>
        <dbReference type="Google" id="ProtNLM"/>
    </source>
</evidence>
<keyword evidence="1" id="KW-0472">Membrane</keyword>
<feature type="transmembrane region" description="Helical" evidence="1">
    <location>
        <begin position="273"/>
        <end position="294"/>
    </location>
</feature>
<reference evidence="3" key="1">
    <citation type="submission" date="2017-05" db="EMBL/GenBank/DDBJ databases">
        <title>Whole genome sequence of fish pathogenic bacteria, Photobacterium damselae subsp. piscicida, strain 91-197, isolated from hybrid striped bass (Morone sp.) in USA.</title>
        <authorList>
            <person name="Teru Y."/>
            <person name="Hikima J."/>
            <person name="Kono T."/>
            <person name="Sakai M."/>
            <person name="Takano T."/>
            <person name="Hawke J.P."/>
            <person name="Takeyama H."/>
            <person name="Aoki T."/>
        </authorList>
    </citation>
    <scope>NUCLEOTIDE SEQUENCE [LARGE SCALE GENOMIC DNA]</scope>
    <source>
        <strain evidence="3">91-197</strain>
    </source>
</reference>
<protein>
    <recommendedName>
        <fullName evidence="4">DUF2157 domain-containing protein</fullName>
    </recommendedName>
</protein>
<dbReference type="Proteomes" id="UP000218676">
    <property type="component" value="Chromosome 2"/>
</dbReference>
<evidence type="ECO:0000313" key="3">
    <source>
        <dbReference type="Proteomes" id="UP000218676"/>
    </source>
</evidence>
<gene>
    <name evidence="2" type="ORF">PDPUS_2_00297</name>
</gene>
<keyword evidence="1" id="KW-1133">Transmembrane helix</keyword>